<evidence type="ECO:0000313" key="1">
    <source>
        <dbReference type="EMBL" id="SIQ66578.1"/>
    </source>
</evidence>
<dbReference type="EMBL" id="FTMA01000002">
    <property type="protein sequence ID" value="SIQ66578.1"/>
    <property type="molecule type" value="Genomic_DNA"/>
</dbReference>
<keyword evidence="2" id="KW-1185">Reference proteome</keyword>
<evidence type="ECO:0000313" key="2">
    <source>
        <dbReference type="Proteomes" id="UP000186953"/>
    </source>
</evidence>
<dbReference type="RefSeq" id="WP_159439014.1">
    <property type="nucleotide sequence ID" value="NZ_FTMA01000002.1"/>
</dbReference>
<dbReference type="AlphaFoldDB" id="A0A1N6ULP5"/>
<sequence length="58" mass="6767">MNLKHKSIFNLIEIFTSKKADVVNSIDAKQHCEHNHISDYYCDSDESSRFKKVFGSFL</sequence>
<proteinExistence type="predicted"/>
<name>A0A1N6ULP5_9FLAO</name>
<protein>
    <submittedName>
        <fullName evidence="1">Uncharacterized protein</fullName>
    </submittedName>
</protein>
<dbReference type="Proteomes" id="UP000186953">
    <property type="component" value="Unassembled WGS sequence"/>
</dbReference>
<dbReference type="STRING" id="228959.SAMN05421797_102388"/>
<accession>A0A1N6ULP5</accession>
<reference evidence="2" key="1">
    <citation type="submission" date="2017-01" db="EMBL/GenBank/DDBJ databases">
        <authorList>
            <person name="Varghese N."/>
            <person name="Submissions S."/>
        </authorList>
    </citation>
    <scope>NUCLEOTIDE SEQUENCE [LARGE SCALE GENOMIC DNA]</scope>
    <source>
        <strain evidence="2">DSM 15366</strain>
    </source>
</reference>
<organism evidence="1 2">
    <name type="scientific">Maribacter ulvicola</name>
    <dbReference type="NCBI Taxonomy" id="228959"/>
    <lineage>
        <taxon>Bacteria</taxon>
        <taxon>Pseudomonadati</taxon>
        <taxon>Bacteroidota</taxon>
        <taxon>Flavobacteriia</taxon>
        <taxon>Flavobacteriales</taxon>
        <taxon>Flavobacteriaceae</taxon>
        <taxon>Maribacter</taxon>
    </lineage>
</organism>
<dbReference type="OrthoDB" id="1179869at2"/>
<gene>
    <name evidence="1" type="ORF">SAMN05421797_102388</name>
</gene>